<proteinExistence type="predicted"/>
<dbReference type="EMBL" id="UPXP01000013">
    <property type="protein sequence ID" value="VBB39588.1"/>
    <property type="molecule type" value="Genomic_DNA"/>
</dbReference>
<reference evidence="1" key="1">
    <citation type="submission" date="2018-07" db="EMBL/GenBank/DDBJ databases">
        <authorList>
            <consortium name="Genoscope - CEA"/>
            <person name="William W."/>
        </authorList>
    </citation>
    <scope>NUCLEOTIDE SEQUENCE</scope>
    <source>
        <strain evidence="1">IK1</strain>
    </source>
</reference>
<evidence type="ECO:0000313" key="1">
    <source>
        <dbReference type="EMBL" id="VBB39588.1"/>
    </source>
</evidence>
<dbReference type="AlphaFoldDB" id="A0A652ZUX3"/>
<organism evidence="1">
    <name type="scientific">uncultured Spirochaetota bacterium</name>
    <dbReference type="NCBI Taxonomy" id="460511"/>
    <lineage>
        <taxon>Bacteria</taxon>
        <taxon>Pseudomonadati</taxon>
        <taxon>Spirochaetota</taxon>
        <taxon>environmental samples</taxon>
    </lineage>
</organism>
<sequence>MLKETDPARPRGGTLFVQGTSAVDGILKILPQIEKLNCKVVCVVSAELFARQSPAYRAKVVSPEDKADSTVVSTQAKILMDDWFFNPLAADYALTSDWDDRWRTGGNLDEVLDEARLSPAWLLKGIGRFVKDRERRLSLLRSELGVK</sequence>
<accession>A0A652ZUX3</accession>
<protein>
    <submittedName>
        <fullName evidence="1">Uncharacterized protein</fullName>
    </submittedName>
</protein>
<name>A0A652ZUX3_9SPIR</name>
<gene>
    <name evidence="1" type="ORF">TRIP_E200032</name>
</gene>